<reference evidence="2" key="1">
    <citation type="submission" date="2020-03" db="EMBL/GenBank/DDBJ databases">
        <title>Genome of Pelagibius litoralis DSM 21314T.</title>
        <authorList>
            <person name="Wang G."/>
        </authorList>
    </citation>
    <scope>NUCLEOTIDE SEQUENCE</scope>
    <source>
        <strain evidence="2">DSM 21314</strain>
    </source>
</reference>
<dbReference type="Pfam" id="PF10617">
    <property type="entry name" value="DUF2474"/>
    <property type="match status" value="1"/>
</dbReference>
<keyword evidence="1" id="KW-0472">Membrane</keyword>
<accession>A0A967EVU5</accession>
<dbReference type="AlphaFoldDB" id="A0A967EVU5"/>
<protein>
    <submittedName>
        <fullName evidence="2">DUF2474 family protein</fullName>
    </submittedName>
</protein>
<dbReference type="EMBL" id="JAAQPH010000004">
    <property type="protein sequence ID" value="NIA68404.1"/>
    <property type="molecule type" value="Genomic_DNA"/>
</dbReference>
<keyword evidence="3" id="KW-1185">Reference proteome</keyword>
<comment type="caution">
    <text evidence="2">The sequence shown here is derived from an EMBL/GenBank/DDBJ whole genome shotgun (WGS) entry which is preliminary data.</text>
</comment>
<evidence type="ECO:0000313" key="2">
    <source>
        <dbReference type="EMBL" id="NIA68404.1"/>
    </source>
</evidence>
<dbReference type="Proteomes" id="UP000761264">
    <property type="component" value="Unassembled WGS sequence"/>
</dbReference>
<evidence type="ECO:0000313" key="3">
    <source>
        <dbReference type="Proteomes" id="UP000761264"/>
    </source>
</evidence>
<gene>
    <name evidence="2" type="ORF">HBA54_07345</name>
</gene>
<proteinExistence type="predicted"/>
<keyword evidence="1" id="KW-0812">Transmembrane</keyword>
<feature type="transmembrane region" description="Helical" evidence="1">
    <location>
        <begin position="7"/>
        <end position="29"/>
    </location>
</feature>
<name>A0A967EVU5_9PROT</name>
<dbReference type="InterPro" id="IPR018895">
    <property type="entry name" value="DUF2474"/>
</dbReference>
<organism evidence="2 3">
    <name type="scientific">Pelagibius litoralis</name>
    <dbReference type="NCBI Taxonomy" id="374515"/>
    <lineage>
        <taxon>Bacteria</taxon>
        <taxon>Pseudomonadati</taxon>
        <taxon>Pseudomonadota</taxon>
        <taxon>Alphaproteobacteria</taxon>
        <taxon>Rhodospirillales</taxon>
        <taxon>Rhodovibrionaceae</taxon>
        <taxon>Pelagibius</taxon>
    </lineage>
</organism>
<keyword evidence="1" id="KW-1133">Transmembrane helix</keyword>
<sequence length="35" mass="3968">MKPALRRFLWFVFLWMAGVGTLAAAAYLLRLTLGL</sequence>
<evidence type="ECO:0000256" key="1">
    <source>
        <dbReference type="SAM" id="Phobius"/>
    </source>
</evidence>